<protein>
    <submittedName>
        <fullName evidence="2">Uncharacterized protein</fullName>
    </submittedName>
</protein>
<dbReference type="Proteomes" id="UP000030706">
    <property type="component" value="Unassembled WGS sequence"/>
</dbReference>
<keyword evidence="3" id="KW-1185">Reference proteome</keyword>
<accession>A0A074XKW8</accession>
<evidence type="ECO:0000256" key="1">
    <source>
        <dbReference type="SAM" id="MobiDB-lite"/>
    </source>
</evidence>
<dbReference type="HOGENOM" id="CLU_2621625_0_0_1"/>
<dbReference type="GeneID" id="40747776"/>
<name>A0A074XKW8_AURPU</name>
<feature type="region of interest" description="Disordered" evidence="1">
    <location>
        <begin position="1"/>
        <end position="23"/>
    </location>
</feature>
<organism evidence="2 3">
    <name type="scientific">Aureobasidium pullulans EXF-150</name>
    <dbReference type="NCBI Taxonomy" id="1043002"/>
    <lineage>
        <taxon>Eukaryota</taxon>
        <taxon>Fungi</taxon>
        <taxon>Dikarya</taxon>
        <taxon>Ascomycota</taxon>
        <taxon>Pezizomycotina</taxon>
        <taxon>Dothideomycetes</taxon>
        <taxon>Dothideomycetidae</taxon>
        <taxon>Dothideales</taxon>
        <taxon>Saccotheciaceae</taxon>
        <taxon>Aureobasidium</taxon>
    </lineage>
</organism>
<sequence length="78" mass="8491">MVTPSSPIGRYARSRPHGRPNECPVDTYVDARAICFRSESPASSLVVGASLSALVLHAVESPESGYHKTHRFGPHIYI</sequence>
<dbReference type="RefSeq" id="XP_029760571.1">
    <property type="nucleotide sequence ID" value="XM_029905470.1"/>
</dbReference>
<proteinExistence type="predicted"/>
<gene>
    <name evidence="2" type="ORF">M438DRAFT_345519</name>
</gene>
<reference evidence="2 3" key="1">
    <citation type="journal article" date="2014" name="BMC Genomics">
        <title>Genome sequencing of four Aureobasidium pullulans varieties: biotechnological potential, stress tolerance, and description of new species.</title>
        <authorList>
            <person name="Gostin Ar C."/>
            <person name="Ohm R.A."/>
            <person name="Kogej T."/>
            <person name="Sonjak S."/>
            <person name="Turk M."/>
            <person name="Zajc J."/>
            <person name="Zalar P."/>
            <person name="Grube M."/>
            <person name="Sun H."/>
            <person name="Han J."/>
            <person name="Sharma A."/>
            <person name="Chiniquy J."/>
            <person name="Ngan C.Y."/>
            <person name="Lipzen A."/>
            <person name="Barry K."/>
            <person name="Grigoriev I.V."/>
            <person name="Gunde-Cimerman N."/>
        </authorList>
    </citation>
    <scope>NUCLEOTIDE SEQUENCE [LARGE SCALE GENOMIC DNA]</scope>
    <source>
        <strain evidence="2 3">EXF-150</strain>
    </source>
</reference>
<evidence type="ECO:0000313" key="3">
    <source>
        <dbReference type="Proteomes" id="UP000030706"/>
    </source>
</evidence>
<dbReference type="EMBL" id="KL584982">
    <property type="protein sequence ID" value="KEQ84384.1"/>
    <property type="molecule type" value="Genomic_DNA"/>
</dbReference>
<dbReference type="AlphaFoldDB" id="A0A074XKW8"/>
<evidence type="ECO:0000313" key="2">
    <source>
        <dbReference type="EMBL" id="KEQ84384.1"/>
    </source>
</evidence>